<dbReference type="Pfam" id="PF08238">
    <property type="entry name" value="Sel1"/>
    <property type="match status" value="7"/>
</dbReference>
<dbReference type="RefSeq" id="WP_009280433.1">
    <property type="nucleotide sequence ID" value="NZ_CAIT01000004.1"/>
</dbReference>
<evidence type="ECO:0000313" key="2">
    <source>
        <dbReference type="EMBL" id="CCH51847.1"/>
    </source>
</evidence>
<dbReference type="EC" id="3.5.2.6" evidence="2"/>
<dbReference type="InterPro" id="IPR011990">
    <property type="entry name" value="TPR-like_helical_dom_sf"/>
</dbReference>
<dbReference type="STRING" id="1185876.BN8_00800"/>
<dbReference type="OrthoDB" id="1523128at2"/>
<feature type="signal peptide" evidence="1">
    <location>
        <begin position="1"/>
        <end position="21"/>
    </location>
</feature>
<dbReference type="InterPro" id="IPR050767">
    <property type="entry name" value="Sel1_AlgK"/>
</dbReference>
<evidence type="ECO:0000313" key="3">
    <source>
        <dbReference type="Proteomes" id="UP000009309"/>
    </source>
</evidence>
<dbReference type="SUPFAM" id="SSF81901">
    <property type="entry name" value="HCP-like"/>
    <property type="match status" value="2"/>
</dbReference>
<keyword evidence="3" id="KW-1185">Reference proteome</keyword>
<organism evidence="2 3">
    <name type="scientific">Fibrisoma limi BUZ 3</name>
    <dbReference type="NCBI Taxonomy" id="1185876"/>
    <lineage>
        <taxon>Bacteria</taxon>
        <taxon>Pseudomonadati</taxon>
        <taxon>Bacteroidota</taxon>
        <taxon>Cytophagia</taxon>
        <taxon>Cytophagales</taxon>
        <taxon>Spirosomataceae</taxon>
        <taxon>Fibrisoma</taxon>
    </lineage>
</organism>
<dbReference type="PANTHER" id="PTHR11102">
    <property type="entry name" value="SEL-1-LIKE PROTEIN"/>
    <property type="match status" value="1"/>
</dbReference>
<evidence type="ECO:0000256" key="1">
    <source>
        <dbReference type="SAM" id="SignalP"/>
    </source>
</evidence>
<accession>I2GD73</accession>
<dbReference type="InterPro" id="IPR006597">
    <property type="entry name" value="Sel1-like"/>
</dbReference>
<dbReference type="Proteomes" id="UP000009309">
    <property type="component" value="Unassembled WGS sequence"/>
</dbReference>
<dbReference type="GO" id="GO:0008800">
    <property type="term" value="F:beta-lactamase activity"/>
    <property type="evidence" value="ECO:0007669"/>
    <property type="project" value="UniProtKB-EC"/>
</dbReference>
<gene>
    <name evidence="2" type="ORF">BN8_00800</name>
</gene>
<dbReference type="eggNOG" id="COG0790">
    <property type="taxonomic scope" value="Bacteria"/>
</dbReference>
<name>I2GD73_9BACT</name>
<keyword evidence="1" id="KW-0732">Signal</keyword>
<keyword evidence="2" id="KW-0378">Hydrolase</keyword>
<comment type="caution">
    <text evidence="2">The sequence shown here is derived from an EMBL/GenBank/DDBJ whole genome shotgun (WGS) entry which is preliminary data.</text>
</comment>
<protein>
    <submittedName>
        <fullName evidence="2">Putative beta-lactamase hcpC</fullName>
        <ecNumber evidence="2">3.5.2.6</ecNumber>
    </submittedName>
</protein>
<dbReference type="SMART" id="SM00671">
    <property type="entry name" value="SEL1"/>
    <property type="match status" value="7"/>
</dbReference>
<reference evidence="2 3" key="1">
    <citation type="journal article" date="2012" name="J. Bacteriol.">
        <title>Genome Sequence of the Filamentous Bacterium Fibrisoma limi BUZ 3T.</title>
        <authorList>
            <person name="Filippini M."/>
            <person name="Qi W."/>
            <person name="Jaenicke S."/>
            <person name="Goesmann A."/>
            <person name="Smits T.H."/>
            <person name="Bagheri H.C."/>
        </authorList>
    </citation>
    <scope>NUCLEOTIDE SEQUENCE [LARGE SCALE GENOMIC DNA]</scope>
    <source>
        <strain evidence="3">BUZ 3T</strain>
    </source>
</reference>
<dbReference type="AlphaFoldDB" id="I2GD73"/>
<proteinExistence type="predicted"/>
<sequence>MNSYCKYILLVVFLTAGRACLANSPAARSANKACRPDSMVVTENQRLVDEGLRFWERKDYTKAEQCFRKAADKGYSWGQYNLALCYFHGKGASKDLSKAAVLFQLAARQGNTEAQCCLATMYHFGMGIHTNFEQALSWYTLAAKAGNVQAHTYIGSMYQFGQGVQKDYQTAHDWYQKAAQKGCANAMYYLGSLYEGGYGVAKNTKEALTWYRASADQNNAEACYRAFRIYYYELSDAANGYNYLTRAAAQNHVGALYELGETHYLGLLGRPVDRKKARLHYTKAADAGNAMAQMALKVRTFDE</sequence>
<dbReference type="PANTHER" id="PTHR11102:SF160">
    <property type="entry name" value="ERAD-ASSOCIATED E3 UBIQUITIN-PROTEIN LIGASE COMPONENT HRD3"/>
    <property type="match status" value="1"/>
</dbReference>
<feature type="chain" id="PRO_5003658775" evidence="1">
    <location>
        <begin position="22"/>
        <end position="303"/>
    </location>
</feature>
<dbReference type="Gene3D" id="1.25.40.10">
    <property type="entry name" value="Tetratricopeptide repeat domain"/>
    <property type="match status" value="2"/>
</dbReference>
<dbReference type="EMBL" id="CAIT01000004">
    <property type="protein sequence ID" value="CCH51847.1"/>
    <property type="molecule type" value="Genomic_DNA"/>
</dbReference>